<dbReference type="OrthoDB" id="215446at2"/>
<evidence type="ECO:0008006" key="4">
    <source>
        <dbReference type="Google" id="ProtNLM"/>
    </source>
</evidence>
<accession>A0A2S8GEE9</accession>
<sequence>MKNTNAFSSSTMATRLLAMVLFGTWLGVMLFRGAADGILVPFAWTEVGAIYILCGLPIAIFTWRTFGQKILQEPHAASVVLAISAALMIVFYLLFWNVVARDAPVELLTRAGMLTRIVAAIIAANGLVGACFVFIHAWFVSEDQERYQTSTTQWIFALLLLLLVPATYERARCQADAKTAFEYLSQSRLAEAAELLKHCAVLQSNGTFGGKKFDVMINELAREIEPLKLHLQSSLSPSASIGQRIERGTHLAILGRSDEAIVLLLPSAHSTEFAENNGHQLLGTLYQDRHDWDESLFHFHLAYEHWQNAPSSAYQQAGLLQALPGQALALRKLGRIEEAEATYQQLVQLAPSAENHFLLAQFYEDIQETSLATQHAQQAMLLSPAKFQTSGEALISKMKANHFGCFQLFRE</sequence>
<gene>
    <name evidence="2" type="ORF">C5Y98_01305</name>
</gene>
<organism evidence="2 3">
    <name type="scientific">Blastopirellula marina</name>
    <dbReference type="NCBI Taxonomy" id="124"/>
    <lineage>
        <taxon>Bacteria</taxon>
        <taxon>Pseudomonadati</taxon>
        <taxon>Planctomycetota</taxon>
        <taxon>Planctomycetia</taxon>
        <taxon>Pirellulales</taxon>
        <taxon>Pirellulaceae</taxon>
        <taxon>Blastopirellula</taxon>
    </lineage>
</organism>
<feature type="transmembrane region" description="Helical" evidence="1">
    <location>
        <begin position="38"/>
        <end position="63"/>
    </location>
</feature>
<evidence type="ECO:0000256" key="1">
    <source>
        <dbReference type="SAM" id="Phobius"/>
    </source>
</evidence>
<dbReference type="AlphaFoldDB" id="A0A2S8GEE9"/>
<dbReference type="RefSeq" id="WP_105350838.1">
    <property type="nucleotide sequence ID" value="NZ_PUIB01000002.1"/>
</dbReference>
<evidence type="ECO:0000313" key="2">
    <source>
        <dbReference type="EMBL" id="PQO42819.1"/>
    </source>
</evidence>
<protein>
    <recommendedName>
        <fullName evidence="4">Tetratricopeptide repeat protein</fullName>
    </recommendedName>
</protein>
<dbReference type="Gene3D" id="1.25.40.10">
    <property type="entry name" value="Tetratricopeptide repeat domain"/>
    <property type="match status" value="1"/>
</dbReference>
<dbReference type="EMBL" id="PUIB01000002">
    <property type="protein sequence ID" value="PQO42819.1"/>
    <property type="molecule type" value="Genomic_DNA"/>
</dbReference>
<proteinExistence type="predicted"/>
<feature type="transmembrane region" description="Helical" evidence="1">
    <location>
        <begin position="151"/>
        <end position="168"/>
    </location>
</feature>
<evidence type="ECO:0000313" key="3">
    <source>
        <dbReference type="Proteomes" id="UP000239388"/>
    </source>
</evidence>
<keyword evidence="1" id="KW-0472">Membrane</keyword>
<feature type="transmembrane region" description="Helical" evidence="1">
    <location>
        <begin position="12"/>
        <end position="31"/>
    </location>
</feature>
<dbReference type="SUPFAM" id="SSF48452">
    <property type="entry name" value="TPR-like"/>
    <property type="match status" value="1"/>
</dbReference>
<keyword evidence="1" id="KW-0812">Transmembrane</keyword>
<name>A0A2S8GEE9_9BACT</name>
<dbReference type="Proteomes" id="UP000239388">
    <property type="component" value="Unassembled WGS sequence"/>
</dbReference>
<dbReference type="InterPro" id="IPR011990">
    <property type="entry name" value="TPR-like_helical_dom_sf"/>
</dbReference>
<comment type="caution">
    <text evidence="2">The sequence shown here is derived from an EMBL/GenBank/DDBJ whole genome shotgun (WGS) entry which is preliminary data.</text>
</comment>
<feature type="transmembrane region" description="Helical" evidence="1">
    <location>
        <begin position="117"/>
        <end position="139"/>
    </location>
</feature>
<reference evidence="2 3" key="1">
    <citation type="submission" date="2018-02" db="EMBL/GenBank/DDBJ databases">
        <title>Comparative genomes isolates from brazilian mangrove.</title>
        <authorList>
            <person name="Araujo J.E."/>
            <person name="Taketani R.G."/>
            <person name="Silva M.C.P."/>
            <person name="Loureco M.V."/>
            <person name="Andreote F.D."/>
        </authorList>
    </citation>
    <scope>NUCLEOTIDE SEQUENCE [LARGE SCALE GENOMIC DNA]</scope>
    <source>
        <strain evidence="2 3">NAP PRIS-MGV</strain>
    </source>
</reference>
<feature type="transmembrane region" description="Helical" evidence="1">
    <location>
        <begin position="75"/>
        <end position="96"/>
    </location>
</feature>
<keyword evidence="1" id="KW-1133">Transmembrane helix</keyword>